<dbReference type="InterPro" id="IPR036388">
    <property type="entry name" value="WH-like_DNA-bd_sf"/>
</dbReference>
<dbReference type="GO" id="GO:0006355">
    <property type="term" value="P:regulation of DNA-templated transcription"/>
    <property type="evidence" value="ECO:0007669"/>
    <property type="project" value="InterPro"/>
</dbReference>
<dbReference type="AlphaFoldDB" id="A0A7W9HLS2"/>
<reference evidence="3 4" key="1">
    <citation type="submission" date="2020-08" db="EMBL/GenBank/DDBJ databases">
        <title>Sequencing the genomes of 1000 actinobacteria strains.</title>
        <authorList>
            <person name="Klenk H.-P."/>
        </authorList>
    </citation>
    <scope>NUCLEOTIDE SEQUENCE [LARGE SCALE GENOMIC DNA]</scope>
    <source>
        <strain evidence="3 4">DSM 45486</strain>
    </source>
</reference>
<dbReference type="SUPFAM" id="SSF46894">
    <property type="entry name" value="C-terminal effector domain of the bipartite response regulators"/>
    <property type="match status" value="1"/>
</dbReference>
<evidence type="ECO:0000313" key="3">
    <source>
        <dbReference type="EMBL" id="MBB5804451.1"/>
    </source>
</evidence>
<proteinExistence type="predicted"/>
<dbReference type="PROSITE" id="PS50043">
    <property type="entry name" value="HTH_LUXR_2"/>
    <property type="match status" value="1"/>
</dbReference>
<protein>
    <submittedName>
        <fullName evidence="3">DNA-binding CsgD family transcriptional regulator/tetratricopeptide (TPR) repeat protein</fullName>
    </submittedName>
</protein>
<keyword evidence="1 3" id="KW-0238">DNA-binding</keyword>
<gene>
    <name evidence="3" type="ORF">F4560_004219</name>
</gene>
<dbReference type="Proteomes" id="UP000552097">
    <property type="component" value="Unassembled WGS sequence"/>
</dbReference>
<accession>A0A7W9HLS2</accession>
<dbReference type="InterPro" id="IPR000792">
    <property type="entry name" value="Tscrpt_reg_LuxR_C"/>
</dbReference>
<dbReference type="Gene3D" id="1.10.10.10">
    <property type="entry name" value="Winged helix-like DNA-binding domain superfamily/Winged helix DNA-binding domain"/>
    <property type="match status" value="1"/>
</dbReference>
<feature type="domain" description="HTH luxR-type" evidence="2">
    <location>
        <begin position="747"/>
        <end position="812"/>
    </location>
</feature>
<dbReference type="CDD" id="cd06170">
    <property type="entry name" value="LuxR_C_like"/>
    <property type="match status" value="1"/>
</dbReference>
<dbReference type="RefSeq" id="WP_184922290.1">
    <property type="nucleotide sequence ID" value="NZ_JACHMO010000001.1"/>
</dbReference>
<dbReference type="PRINTS" id="PR00038">
    <property type="entry name" value="HTHLUXR"/>
</dbReference>
<dbReference type="InterPro" id="IPR016032">
    <property type="entry name" value="Sig_transdc_resp-reg_C-effctor"/>
</dbReference>
<sequence length="819" mass="86730">MSKLHGRNREWASVLRFLSAPGGLLAIDAPPCCGKSLLLHEAVAAARDLGYTVVLACGEHFAASADVARALDRADSGTLIAVDQAHRDPAALLALLPRLRERRITALLTLTSAYAGPEVRNALAEHGCVLELGPVGDDVIGLMTTTLLGATPHPDLASLIATAGGDPHLAGELITGLREEGQLEVDGGVARLRGGWLPRRVSELVRGQVDALSAEAARLLRVAAVIGRAFSPREVVTRTGETEDALRPVADEVLASGLVVRIDERLEFVSDLVWRAVVESMPESVRHALRHDTAVLRAPDEDEPAGVPGTDAVHEVRKLAVNGRLGSAIALARESLAQDAPAGAVAELHVVLGGILLADGRPADAASEMEHAVNAEGAPEPLRRLAAAGRLLSLYFATGVPAGARAMTVLTAREREPSDADVVMAATVHSCLEWSDGNFAEAVYWGRESTRWEADRPTAWWQSQAAVSHAMKLSALGEFEQAERLVRESPEDDDEAVTAGAPTARKIARARVLTQAGQLAPAAAAADEGLCTARDRGLRILVPFASTVLATVALQRGEIAAAAEHVRRYRADLAAGEAVLHSGQYDWVELLLAHAEGGPDRVAELARGRIADAVVARRMLVDEPGAAPWLVRQASAVGDRDLAGDVVGAAERLAADNPGFAAVSVAAGHARALLEGDAAQLLAAAGRHRHPWARANANEDLAALLAEAGEADRAAAHTTRALRIFERMGADGEVARLRGWPDVNGATGVEWRRLSGPERDIARLVGAGMTNRQVARQLYLSPHTVNYHLRGIFKKLGISSRVELARWAHEQQTAETSTV</sequence>
<dbReference type="GO" id="GO:0003677">
    <property type="term" value="F:DNA binding"/>
    <property type="evidence" value="ECO:0007669"/>
    <property type="project" value="UniProtKB-KW"/>
</dbReference>
<evidence type="ECO:0000256" key="1">
    <source>
        <dbReference type="ARBA" id="ARBA00023125"/>
    </source>
</evidence>
<evidence type="ECO:0000313" key="4">
    <source>
        <dbReference type="Proteomes" id="UP000552097"/>
    </source>
</evidence>
<dbReference type="SMART" id="SM00421">
    <property type="entry name" value="HTH_LUXR"/>
    <property type="match status" value="1"/>
</dbReference>
<comment type="caution">
    <text evidence="3">The sequence shown here is derived from an EMBL/GenBank/DDBJ whole genome shotgun (WGS) entry which is preliminary data.</text>
</comment>
<dbReference type="PANTHER" id="PTHR43214">
    <property type="entry name" value="TWO-COMPONENT RESPONSE REGULATOR"/>
    <property type="match status" value="1"/>
</dbReference>
<evidence type="ECO:0000259" key="2">
    <source>
        <dbReference type="PROSITE" id="PS50043"/>
    </source>
</evidence>
<name>A0A7W9HLS2_9PSEU</name>
<dbReference type="EMBL" id="JACHMO010000001">
    <property type="protein sequence ID" value="MBB5804451.1"/>
    <property type="molecule type" value="Genomic_DNA"/>
</dbReference>
<dbReference type="InterPro" id="IPR039420">
    <property type="entry name" value="WalR-like"/>
</dbReference>
<keyword evidence="4" id="KW-1185">Reference proteome</keyword>
<dbReference type="Pfam" id="PF00196">
    <property type="entry name" value="GerE"/>
    <property type="match status" value="1"/>
</dbReference>
<organism evidence="3 4">
    <name type="scientific">Saccharothrix ecbatanensis</name>
    <dbReference type="NCBI Taxonomy" id="1105145"/>
    <lineage>
        <taxon>Bacteria</taxon>
        <taxon>Bacillati</taxon>
        <taxon>Actinomycetota</taxon>
        <taxon>Actinomycetes</taxon>
        <taxon>Pseudonocardiales</taxon>
        <taxon>Pseudonocardiaceae</taxon>
        <taxon>Saccharothrix</taxon>
    </lineage>
</organism>